<keyword evidence="2" id="KW-1185">Reference proteome</keyword>
<comment type="caution">
    <text evidence="1">The sequence shown here is derived from an EMBL/GenBank/DDBJ whole genome shotgun (WGS) entry which is preliminary data.</text>
</comment>
<dbReference type="AlphaFoldDB" id="A0AAD7X008"/>
<protein>
    <submittedName>
        <fullName evidence="1">Uncharacterized protein</fullName>
    </submittedName>
</protein>
<sequence length="154" mass="16520">MSKSSFGEQTEKGADLPPFGFGSAAERAGLHAVRRGAARAFRGVQLQVRQRSGVPAAAGETKARAVRLAPPAGLPDKGQHSAQRLQRHACAFRSPCALLAKTAAWRAALCAEIVRRLGYDHSLLFQVVAVQVVEELRASCDGTADFQQGQYFQC</sequence>
<name>A0AAD7X008_9TELE</name>
<organism evidence="1 2">
    <name type="scientific">Aldrovandia affinis</name>
    <dbReference type="NCBI Taxonomy" id="143900"/>
    <lineage>
        <taxon>Eukaryota</taxon>
        <taxon>Metazoa</taxon>
        <taxon>Chordata</taxon>
        <taxon>Craniata</taxon>
        <taxon>Vertebrata</taxon>
        <taxon>Euteleostomi</taxon>
        <taxon>Actinopterygii</taxon>
        <taxon>Neopterygii</taxon>
        <taxon>Teleostei</taxon>
        <taxon>Notacanthiformes</taxon>
        <taxon>Halosauridae</taxon>
        <taxon>Aldrovandia</taxon>
    </lineage>
</organism>
<proteinExistence type="predicted"/>
<evidence type="ECO:0000313" key="2">
    <source>
        <dbReference type="Proteomes" id="UP001221898"/>
    </source>
</evidence>
<reference evidence="1" key="1">
    <citation type="journal article" date="2023" name="Science">
        <title>Genome structures resolve the early diversification of teleost fishes.</title>
        <authorList>
            <person name="Parey E."/>
            <person name="Louis A."/>
            <person name="Montfort J."/>
            <person name="Bouchez O."/>
            <person name="Roques C."/>
            <person name="Iampietro C."/>
            <person name="Lluch J."/>
            <person name="Castinel A."/>
            <person name="Donnadieu C."/>
            <person name="Desvignes T."/>
            <person name="Floi Bucao C."/>
            <person name="Jouanno E."/>
            <person name="Wen M."/>
            <person name="Mejri S."/>
            <person name="Dirks R."/>
            <person name="Jansen H."/>
            <person name="Henkel C."/>
            <person name="Chen W.J."/>
            <person name="Zahm M."/>
            <person name="Cabau C."/>
            <person name="Klopp C."/>
            <person name="Thompson A.W."/>
            <person name="Robinson-Rechavi M."/>
            <person name="Braasch I."/>
            <person name="Lecointre G."/>
            <person name="Bobe J."/>
            <person name="Postlethwait J.H."/>
            <person name="Berthelot C."/>
            <person name="Roest Crollius H."/>
            <person name="Guiguen Y."/>
        </authorList>
    </citation>
    <scope>NUCLEOTIDE SEQUENCE</scope>
    <source>
        <strain evidence="1">NC1722</strain>
    </source>
</reference>
<dbReference type="EMBL" id="JAINUG010000009">
    <property type="protein sequence ID" value="KAJ8415290.1"/>
    <property type="molecule type" value="Genomic_DNA"/>
</dbReference>
<evidence type="ECO:0000313" key="1">
    <source>
        <dbReference type="EMBL" id="KAJ8415290.1"/>
    </source>
</evidence>
<dbReference type="Proteomes" id="UP001221898">
    <property type="component" value="Unassembled WGS sequence"/>
</dbReference>
<gene>
    <name evidence="1" type="ORF">AAFF_G00422700</name>
</gene>
<accession>A0AAD7X008</accession>